<name>A0A0P1A950_PLAHL</name>
<accession>A0A0P1A950</accession>
<dbReference type="Proteomes" id="UP000054928">
    <property type="component" value="Unassembled WGS sequence"/>
</dbReference>
<dbReference type="RefSeq" id="XP_024573639.1">
    <property type="nucleotide sequence ID" value="XM_024722576.1"/>
</dbReference>
<organism evidence="2 3">
    <name type="scientific">Plasmopara halstedii</name>
    <name type="common">Downy mildew of sunflower</name>
    <dbReference type="NCBI Taxonomy" id="4781"/>
    <lineage>
        <taxon>Eukaryota</taxon>
        <taxon>Sar</taxon>
        <taxon>Stramenopiles</taxon>
        <taxon>Oomycota</taxon>
        <taxon>Peronosporomycetes</taxon>
        <taxon>Peronosporales</taxon>
        <taxon>Peronosporaceae</taxon>
        <taxon>Plasmopara</taxon>
    </lineage>
</organism>
<dbReference type="GeneID" id="36399764"/>
<dbReference type="AlphaFoldDB" id="A0A0P1A950"/>
<feature type="compositionally biased region" description="Polar residues" evidence="1">
    <location>
        <begin position="210"/>
        <end position="224"/>
    </location>
</feature>
<evidence type="ECO:0000313" key="2">
    <source>
        <dbReference type="EMBL" id="CEG37270.1"/>
    </source>
</evidence>
<sequence length="224" mass="24049">MASAVSATGIGLEVFTIFCRMLGQEVRGFGQLLHGIGDMDYGRLDLKTWTEIRTKMRLDKLVFRLDLLDHTEIDASSNTSYIFGAFLGGVMREIICTSRTLVLRRRAIIAVSATGPRRRGGLGGGVSIRLDGLLIKRSTDGLGGRTTRADDEGAGVAVVLVTMANSNENGKGLEGAEPNSHAAVCGRLNRLHTQSGNRMAEAQMGMARSSHVQETNAPSCNRSL</sequence>
<evidence type="ECO:0000256" key="1">
    <source>
        <dbReference type="SAM" id="MobiDB-lite"/>
    </source>
</evidence>
<keyword evidence="3" id="KW-1185">Reference proteome</keyword>
<evidence type="ECO:0000313" key="3">
    <source>
        <dbReference type="Proteomes" id="UP000054928"/>
    </source>
</evidence>
<reference evidence="3" key="1">
    <citation type="submission" date="2014-09" db="EMBL/GenBank/DDBJ databases">
        <authorList>
            <person name="Sharma Rahul"/>
            <person name="Thines Marco"/>
        </authorList>
    </citation>
    <scope>NUCLEOTIDE SEQUENCE [LARGE SCALE GENOMIC DNA]</scope>
</reference>
<feature type="non-terminal residue" evidence="2">
    <location>
        <position position="224"/>
    </location>
</feature>
<protein>
    <submittedName>
        <fullName evidence="2">Uncharacterized protein</fullName>
    </submittedName>
</protein>
<feature type="region of interest" description="Disordered" evidence="1">
    <location>
        <begin position="201"/>
        <end position="224"/>
    </location>
</feature>
<proteinExistence type="predicted"/>
<dbReference type="EMBL" id="CCYD01000261">
    <property type="protein sequence ID" value="CEG37270.1"/>
    <property type="molecule type" value="Genomic_DNA"/>
</dbReference>